<protein>
    <submittedName>
        <fullName evidence="1">Uncharacterized protein</fullName>
    </submittedName>
</protein>
<sequence length="45" mass="5282">MQAFTAREALEQRDIKSTQLMKWIAVFFEKVNLLIHLCLSRSMIA</sequence>
<dbReference type="AlphaFoldDB" id="A0A859CUF3"/>
<dbReference type="KEGG" id="mpri:MP3633_0796"/>
<evidence type="ECO:0000313" key="1">
    <source>
        <dbReference type="EMBL" id="QKK79532.1"/>
    </source>
</evidence>
<organism evidence="1 2">
    <name type="scientific">Marinomonas primoryensis</name>
    <dbReference type="NCBI Taxonomy" id="178399"/>
    <lineage>
        <taxon>Bacteria</taxon>
        <taxon>Pseudomonadati</taxon>
        <taxon>Pseudomonadota</taxon>
        <taxon>Gammaproteobacteria</taxon>
        <taxon>Oceanospirillales</taxon>
        <taxon>Oceanospirillaceae</taxon>
        <taxon>Marinomonas</taxon>
    </lineage>
</organism>
<proteinExistence type="predicted"/>
<dbReference type="Proteomes" id="UP000509371">
    <property type="component" value="Chromosome"/>
</dbReference>
<accession>A0A859CUF3</accession>
<name>A0A859CUF3_9GAMM</name>
<evidence type="ECO:0000313" key="2">
    <source>
        <dbReference type="Proteomes" id="UP000509371"/>
    </source>
</evidence>
<gene>
    <name evidence="1" type="ORF">MP3633_0796</name>
</gene>
<dbReference type="EMBL" id="CP054301">
    <property type="protein sequence ID" value="QKK79532.1"/>
    <property type="molecule type" value="Genomic_DNA"/>
</dbReference>
<reference evidence="1 2" key="1">
    <citation type="submission" date="2020-06" db="EMBL/GenBank/DDBJ databases">
        <authorList>
            <person name="Voronona O.L."/>
            <person name="Aksenova E.I."/>
            <person name="Kunda M.S."/>
            <person name="Semenov A.N."/>
            <person name="Ryzhova N."/>
        </authorList>
    </citation>
    <scope>NUCLEOTIDE SEQUENCE [LARGE SCALE GENOMIC DNA]</scope>
    <source>
        <strain evidence="1 2">MPKMM3633</strain>
    </source>
</reference>